<evidence type="ECO:0000256" key="3">
    <source>
        <dbReference type="SAM" id="SignalP"/>
    </source>
</evidence>
<gene>
    <name evidence="5" type="ORF">ANE_LOCUS784</name>
</gene>
<evidence type="ECO:0000256" key="1">
    <source>
        <dbReference type="ARBA" id="ARBA00022448"/>
    </source>
</evidence>
<evidence type="ECO:0000313" key="5">
    <source>
        <dbReference type="EMBL" id="VVA90339.1"/>
    </source>
</evidence>
<keyword evidence="1" id="KW-0813">Transport</keyword>
<accession>A0A565AMT4</accession>
<feature type="chain" id="PRO_5022028603" description="Bifunctional inhibitor/plant lipid transfer protein/seed storage helical domain-containing protein" evidence="3">
    <location>
        <begin position="25"/>
        <end position="102"/>
    </location>
</feature>
<evidence type="ECO:0000313" key="6">
    <source>
        <dbReference type="Proteomes" id="UP000489600"/>
    </source>
</evidence>
<dbReference type="InterPro" id="IPR016140">
    <property type="entry name" value="Bifunc_inhib/LTP/seed_store"/>
</dbReference>
<feature type="domain" description="Bifunctional inhibitor/plant lipid transfer protein/seed storage helical" evidence="4">
    <location>
        <begin position="36"/>
        <end position="102"/>
    </location>
</feature>
<dbReference type="PANTHER" id="PTHR33214:SF47">
    <property type="entry name" value="BIFUNCTIONAL INHIBITOR_LIPID-TRANSFER PROTEIN_SEED STORAGE 2S ALBUMIN SUPERFAMILY PROTEIN"/>
    <property type="match status" value="1"/>
</dbReference>
<keyword evidence="3" id="KW-0732">Signal</keyword>
<keyword evidence="2" id="KW-0446">Lipid-binding</keyword>
<dbReference type="SMART" id="SM00499">
    <property type="entry name" value="AAI"/>
    <property type="match status" value="1"/>
</dbReference>
<dbReference type="OrthoDB" id="665742at2759"/>
<dbReference type="Gene3D" id="1.10.110.10">
    <property type="entry name" value="Plant lipid-transfer and hydrophobic proteins"/>
    <property type="match status" value="1"/>
</dbReference>
<dbReference type="AlphaFoldDB" id="A0A565AMT4"/>
<dbReference type="GO" id="GO:0006869">
    <property type="term" value="P:lipid transport"/>
    <property type="evidence" value="ECO:0007669"/>
    <property type="project" value="InterPro"/>
</dbReference>
<evidence type="ECO:0000259" key="4">
    <source>
        <dbReference type="SMART" id="SM00499"/>
    </source>
</evidence>
<keyword evidence="6" id="KW-1185">Reference proteome</keyword>
<dbReference type="GO" id="GO:0008289">
    <property type="term" value="F:lipid binding"/>
    <property type="evidence" value="ECO:0007669"/>
    <property type="project" value="UniProtKB-KW"/>
</dbReference>
<dbReference type="InterPro" id="IPR036312">
    <property type="entry name" value="Bifun_inhib/LTP/seed_sf"/>
</dbReference>
<comment type="caution">
    <text evidence="5">The sequence shown here is derived from an EMBL/GenBank/DDBJ whole genome shotgun (WGS) entry which is preliminary data.</text>
</comment>
<name>A0A565AMT4_9BRAS</name>
<dbReference type="EMBL" id="CABITT030000001">
    <property type="protein sequence ID" value="VVA90339.1"/>
    <property type="molecule type" value="Genomic_DNA"/>
</dbReference>
<organism evidence="5 6">
    <name type="scientific">Arabis nemorensis</name>
    <dbReference type="NCBI Taxonomy" id="586526"/>
    <lineage>
        <taxon>Eukaryota</taxon>
        <taxon>Viridiplantae</taxon>
        <taxon>Streptophyta</taxon>
        <taxon>Embryophyta</taxon>
        <taxon>Tracheophyta</taxon>
        <taxon>Spermatophyta</taxon>
        <taxon>Magnoliopsida</taxon>
        <taxon>eudicotyledons</taxon>
        <taxon>Gunneridae</taxon>
        <taxon>Pentapetalae</taxon>
        <taxon>rosids</taxon>
        <taxon>malvids</taxon>
        <taxon>Brassicales</taxon>
        <taxon>Brassicaceae</taxon>
        <taxon>Arabideae</taxon>
        <taxon>Arabis</taxon>
    </lineage>
</organism>
<sequence>MKFSTLACIAFVVVVVSSLAPTKAVVVQAGSENVACVVTELIPCLGAIQSGGTHPSKECCEKLKEQVSCLCEYIKNPFYGQYVESENAHKVLAACGLSFPTC</sequence>
<dbReference type="SUPFAM" id="SSF47699">
    <property type="entry name" value="Bifunctional inhibitor/lipid-transfer protein/seed storage 2S albumin"/>
    <property type="match status" value="1"/>
</dbReference>
<dbReference type="InterPro" id="IPR033872">
    <property type="entry name" value="nsLTP2"/>
</dbReference>
<evidence type="ECO:0000256" key="2">
    <source>
        <dbReference type="ARBA" id="ARBA00023121"/>
    </source>
</evidence>
<proteinExistence type="predicted"/>
<reference evidence="5" key="1">
    <citation type="submission" date="2019-07" db="EMBL/GenBank/DDBJ databases">
        <authorList>
            <person name="Dittberner H."/>
        </authorList>
    </citation>
    <scope>NUCLEOTIDE SEQUENCE [LARGE SCALE GENOMIC DNA]</scope>
</reference>
<dbReference type="CDD" id="cd01959">
    <property type="entry name" value="nsLTP2"/>
    <property type="match status" value="1"/>
</dbReference>
<dbReference type="Proteomes" id="UP000489600">
    <property type="component" value="Unassembled WGS sequence"/>
</dbReference>
<protein>
    <recommendedName>
        <fullName evidence="4">Bifunctional inhibitor/plant lipid transfer protein/seed storage helical domain-containing protein</fullName>
    </recommendedName>
</protein>
<dbReference type="PANTHER" id="PTHR33214">
    <property type="entry name" value="BIFUNCTIONAL INHIBITOR/LIPID-TRANSFER PROTEIN/SEED STORAGE 2S ALBUMIN SUPERFAMILY PROTEIN"/>
    <property type="match status" value="1"/>
</dbReference>
<feature type="signal peptide" evidence="3">
    <location>
        <begin position="1"/>
        <end position="24"/>
    </location>
</feature>
<dbReference type="Pfam" id="PF00234">
    <property type="entry name" value="Tryp_alpha_amyl"/>
    <property type="match status" value="1"/>
</dbReference>